<dbReference type="InterPro" id="IPR036236">
    <property type="entry name" value="Znf_C2H2_sf"/>
</dbReference>
<evidence type="ECO:0000256" key="3">
    <source>
        <dbReference type="ARBA" id="ARBA00022737"/>
    </source>
</evidence>
<comment type="subcellular location">
    <subcellularLocation>
        <location evidence="1">Nucleus</location>
    </subcellularLocation>
</comment>
<organism evidence="11 12">
    <name type="scientific">Pichia kudriavzevii</name>
    <name type="common">Yeast</name>
    <name type="synonym">Issatchenkia orientalis</name>
    <dbReference type="NCBI Taxonomy" id="4909"/>
    <lineage>
        <taxon>Eukaryota</taxon>
        <taxon>Fungi</taxon>
        <taxon>Dikarya</taxon>
        <taxon>Ascomycota</taxon>
        <taxon>Saccharomycotina</taxon>
        <taxon>Pichiomycetes</taxon>
        <taxon>Pichiales</taxon>
        <taxon>Pichiaceae</taxon>
        <taxon>Pichia</taxon>
    </lineage>
</organism>
<evidence type="ECO:0000256" key="4">
    <source>
        <dbReference type="ARBA" id="ARBA00022771"/>
    </source>
</evidence>
<keyword evidence="4 7" id="KW-0863">Zinc-finger</keyword>
<evidence type="ECO:0000256" key="6">
    <source>
        <dbReference type="ARBA" id="ARBA00023242"/>
    </source>
</evidence>
<evidence type="ECO:0000256" key="5">
    <source>
        <dbReference type="ARBA" id="ARBA00022833"/>
    </source>
</evidence>
<evidence type="ECO:0000313" key="11">
    <source>
        <dbReference type="EMBL" id="OUT21029.1"/>
    </source>
</evidence>
<evidence type="ECO:0000256" key="7">
    <source>
        <dbReference type="PROSITE-ProRule" id="PRU00042"/>
    </source>
</evidence>
<dbReference type="InterPro" id="IPR013087">
    <property type="entry name" value="Znf_C2H2_type"/>
</dbReference>
<dbReference type="Proteomes" id="UP000249293">
    <property type="component" value="Chromosome 2"/>
</dbReference>
<sequence>MSGRIISKSKMPVKGPVQTEFTVKGSTPSGKPRLFVCATCTRAFARHEHLKRHERSHTKEKPFTCNICSRKFSRRDLLLRHSTKLHAGAADVITRLRKRSFKSQSKDQDTGNKIDQLNIKCNEKDIVENDINGFSNIDGSLQPPVSFSRRSSQSNRCTGSVVPTSNSLQLPKFPLNGASGDSDIPSSVITTTTSTTDINTHTNTTNTTTSMDNLNYNEGFHHHYNSNIPNNRRASFSAMSGSNYAFTNPEPYASETVEFSTPQFNALEEEQENWLNSLTDQHFEPLPPPSSSSLPQEQGQLQLQEEQQEQEQGPLQEQLHPSSQSSQQYQTEIQELKNLINGTTNKDISPTRLGYSFYDDTEDITKSLNQTRIEHNNHPNDLFQSLVSPGNTGINMKIQNWQETLFNQPITDLERLNDMRVSNPYAIPQGYSFYGVGSMNPSRSSRTVSISRGGILGNYDDNSLSSDATISPILIDHQVDAPTSHKYASFTNLTSHTNTNMDMDLNDNTNTNTTTTTNNDYSNHYNKNSKNTSSNPNNTPHPLRYEHHRKTFEDDFNDEKLGSYSQAFLFTSNMNRLIRHSLAAYPFFGTQTPELMNTDTLNLYVDQFINKFLTHYPFIHKSILNEHSLIKDALEHIRDLSISEIESNHYSKNDLKLVRDDTFTDNFKVSIVCLPLLIATIGAIVSNKREDASNLYEISRRCIHVYLETRKKLKTIGFGDDLSAISNSPLWLVQSLTLSIIYGLFADEEISMSIIICQVNALNTLIKSSKINEVEKPSNLNDDYKVFINYESMIRTIHMIFHVTTLLSSLYNIEPTLEVVDLNIDLPNSSLLWDCLTDDEFHKMIENFNFHTLNYPVVLNKLLDLKYLNSNFLIDNHISEYGLICIQNGLHQLAYSRTELDKLKIIGNSWISMVDNSIIYNKSSEIVNDSKIMNYFMNIKISPIMNLNQIKEFVWLKNYNDVNTKYLNEFNYFSDDDKLQDWRFQHDLIRLIEDCLSILKLTFFNKDNSLMGSISPSFKLNNSTLTKIDQLVGEQLNGDEYELFNRINLNVLHKLSIDSQMLFDVFLIIVKFLLNYEKIFKNKNNLSLLNDFEFNSLLFKDKSSSKKFEQFEVIMFKYYIKCFKMFICFEEFLKHNYNYADFETGQAYDILNNLDTKLQFCEPDVNFIMGELLQFRLPFKILKIGGFLFGFIYDRNYKVANFKYLSDVLFHLRIYLESKEDYV</sequence>
<dbReference type="GO" id="GO:0000785">
    <property type="term" value="C:chromatin"/>
    <property type="evidence" value="ECO:0007669"/>
    <property type="project" value="TreeGrafter"/>
</dbReference>
<keyword evidence="13" id="KW-1185">Reference proteome</keyword>
<dbReference type="GeneID" id="40383322"/>
<keyword evidence="5" id="KW-0862">Zinc</keyword>
<dbReference type="FunFam" id="3.30.160.60:FF:000446">
    <property type="entry name" value="Zinc finger protein"/>
    <property type="match status" value="1"/>
</dbReference>
<dbReference type="PANTHER" id="PTHR40626:SF28">
    <property type="entry name" value="REGULATORY PROTEIN ADR1"/>
    <property type="match status" value="1"/>
</dbReference>
<dbReference type="GO" id="GO:0000981">
    <property type="term" value="F:DNA-binding transcription factor activity, RNA polymerase II-specific"/>
    <property type="evidence" value="ECO:0007669"/>
    <property type="project" value="InterPro"/>
</dbReference>
<proteinExistence type="predicted"/>
<evidence type="ECO:0000313" key="12">
    <source>
        <dbReference type="Proteomes" id="UP000195871"/>
    </source>
</evidence>
<dbReference type="VEuPathDB" id="FungiDB:C5L36_0B08040"/>
<feature type="domain" description="C2H2-type" evidence="9">
    <location>
        <begin position="35"/>
        <end position="62"/>
    </location>
</feature>
<evidence type="ECO:0000256" key="2">
    <source>
        <dbReference type="ARBA" id="ARBA00022723"/>
    </source>
</evidence>
<feature type="region of interest" description="Disordered" evidence="8">
    <location>
        <begin position="142"/>
        <end position="163"/>
    </location>
</feature>
<dbReference type="OrthoDB" id="10018191at2759"/>
<name>A0A1Z8JKD1_PICKU</name>
<dbReference type="EMBL" id="CP028774">
    <property type="protein sequence ID" value="AWU75557.1"/>
    <property type="molecule type" value="Genomic_DNA"/>
</dbReference>
<dbReference type="GO" id="GO:0000978">
    <property type="term" value="F:RNA polymerase II cis-regulatory region sequence-specific DNA binding"/>
    <property type="evidence" value="ECO:0007669"/>
    <property type="project" value="InterPro"/>
</dbReference>
<evidence type="ECO:0000256" key="8">
    <source>
        <dbReference type="SAM" id="MobiDB-lite"/>
    </source>
</evidence>
<keyword evidence="3" id="KW-0677">Repeat</keyword>
<protein>
    <recommendedName>
        <fullName evidence="9">C2H2-type domain-containing protein</fullName>
    </recommendedName>
</protein>
<dbReference type="SUPFAM" id="SSF57667">
    <property type="entry name" value="beta-beta-alpha zinc fingers"/>
    <property type="match status" value="1"/>
</dbReference>
<reference evidence="10 13" key="2">
    <citation type="submission" date="2018-06" db="EMBL/GenBank/DDBJ databases">
        <title>Population genomics shows no distinction between pathogenic Candida krusei and environmental Pichia kudriavzevii: One species, four names.</title>
        <authorList>
            <person name="Douglass A.P."/>
            <person name="Offei B."/>
            <person name="Braun-Galleani S."/>
            <person name="Coughlan A.Y."/>
            <person name="Martos A."/>
            <person name="Ortiz-Merino R.A."/>
            <person name="Byrne K.P."/>
            <person name="Wolfe K.H."/>
        </authorList>
    </citation>
    <scope>NUCLEOTIDE SEQUENCE [LARGE SCALE GENOMIC DNA]</scope>
    <source>
        <strain evidence="10 13">CBS573</strain>
    </source>
</reference>
<dbReference type="Gene3D" id="3.30.160.60">
    <property type="entry name" value="Classic Zinc Finger"/>
    <property type="match status" value="2"/>
</dbReference>
<dbReference type="SMART" id="SM00355">
    <property type="entry name" value="ZnF_C2H2"/>
    <property type="match status" value="2"/>
</dbReference>
<keyword evidence="6" id="KW-0539">Nucleus</keyword>
<dbReference type="EMBL" id="NHMM01000006">
    <property type="protein sequence ID" value="OUT21029.1"/>
    <property type="molecule type" value="Genomic_DNA"/>
</dbReference>
<dbReference type="STRING" id="4909.A0A1Z8JKD1"/>
<evidence type="ECO:0000259" key="9">
    <source>
        <dbReference type="PROSITE" id="PS50157"/>
    </source>
</evidence>
<dbReference type="InterPro" id="IPR051059">
    <property type="entry name" value="VerF-like"/>
</dbReference>
<dbReference type="Proteomes" id="UP000195871">
    <property type="component" value="Unassembled WGS sequence"/>
</dbReference>
<dbReference type="GO" id="GO:0005634">
    <property type="term" value="C:nucleus"/>
    <property type="evidence" value="ECO:0007669"/>
    <property type="project" value="UniProtKB-SubCell"/>
</dbReference>
<gene>
    <name evidence="10" type="ORF">C5L36_0B08040</name>
    <name evidence="11" type="ORF">CAS74_004027</name>
</gene>
<feature type="domain" description="C2H2-type" evidence="9">
    <location>
        <begin position="63"/>
        <end position="91"/>
    </location>
</feature>
<evidence type="ECO:0000313" key="13">
    <source>
        <dbReference type="Proteomes" id="UP000249293"/>
    </source>
</evidence>
<dbReference type="AlphaFoldDB" id="A0A1Z8JKD1"/>
<dbReference type="PROSITE" id="PS00028">
    <property type="entry name" value="ZINC_FINGER_C2H2_1"/>
    <property type="match status" value="2"/>
</dbReference>
<evidence type="ECO:0000256" key="1">
    <source>
        <dbReference type="ARBA" id="ARBA00004123"/>
    </source>
</evidence>
<feature type="region of interest" description="Disordered" evidence="8">
    <location>
        <begin position="501"/>
        <end position="541"/>
    </location>
</feature>
<reference evidence="11 12" key="1">
    <citation type="submission" date="2017-05" db="EMBL/GenBank/DDBJ databases">
        <title>The Genome Sequence of Candida krusei Ckrusei653.</title>
        <authorList>
            <person name="Cuomo C."/>
            <person name="Forche A."/>
            <person name="Young S."/>
            <person name="Abouelleil A."/>
            <person name="Cao P."/>
            <person name="Chapman S."/>
            <person name="Cusick C."/>
            <person name="Shea T."/>
            <person name="Nusbaum C."/>
            <person name="Birren B."/>
        </authorList>
    </citation>
    <scope>NUCLEOTIDE SEQUENCE [LARGE SCALE GENOMIC DNA]</scope>
    <source>
        <strain evidence="11 12">Ckrusei653</strain>
    </source>
</reference>
<accession>A0A1Z8JKD1</accession>
<dbReference type="RefSeq" id="XP_029321034.1">
    <property type="nucleotide sequence ID" value="XM_029465175.1"/>
</dbReference>
<evidence type="ECO:0000313" key="10">
    <source>
        <dbReference type="EMBL" id="AWU75557.1"/>
    </source>
</evidence>
<feature type="compositionally biased region" description="Polar residues" evidence="8">
    <location>
        <begin position="320"/>
        <end position="330"/>
    </location>
</feature>
<feature type="compositionally biased region" description="Low complexity" evidence="8">
    <location>
        <begin position="291"/>
        <end position="319"/>
    </location>
</feature>
<dbReference type="GO" id="GO:0008270">
    <property type="term" value="F:zinc ion binding"/>
    <property type="evidence" value="ECO:0007669"/>
    <property type="project" value="UniProtKB-KW"/>
</dbReference>
<keyword evidence="2" id="KW-0479">Metal-binding</keyword>
<dbReference type="PROSITE" id="PS50157">
    <property type="entry name" value="ZINC_FINGER_C2H2_2"/>
    <property type="match status" value="2"/>
</dbReference>
<feature type="region of interest" description="Disordered" evidence="8">
    <location>
        <begin position="280"/>
        <end position="330"/>
    </location>
</feature>
<dbReference type="KEGG" id="pkz:C5L36_0B08040"/>
<dbReference type="PANTHER" id="PTHR40626">
    <property type="entry name" value="MIP31509P"/>
    <property type="match status" value="1"/>
</dbReference>